<dbReference type="InterPro" id="IPR037379">
    <property type="entry name" value="WDR74/Nsa1"/>
</dbReference>
<dbReference type="PANTHER" id="PTHR16038">
    <property type="entry name" value="NOP SEVEN ASSOCIATED PROTEIN 1"/>
    <property type="match status" value="1"/>
</dbReference>
<comment type="function">
    <text evidence="1">Involved in the biogenesis of the 60S ribosomal subunit.</text>
</comment>
<evidence type="ECO:0000256" key="4">
    <source>
        <dbReference type="ARBA" id="ARBA00014234"/>
    </source>
</evidence>
<dbReference type="EMBL" id="KN831768">
    <property type="protein sequence ID" value="KIM49170.1"/>
    <property type="molecule type" value="Genomic_DNA"/>
</dbReference>
<name>A0A0C3CKF2_HEBCY</name>
<dbReference type="PANTHER" id="PTHR16038:SF4">
    <property type="entry name" value="WD REPEAT-CONTAINING PROTEIN 74"/>
    <property type="match status" value="1"/>
</dbReference>
<dbReference type="OrthoDB" id="18388at2759"/>
<evidence type="ECO:0000313" key="7">
    <source>
        <dbReference type="Proteomes" id="UP000053424"/>
    </source>
</evidence>
<comment type="similarity">
    <text evidence="2">Belongs to the NSA1 family.</text>
</comment>
<evidence type="ECO:0000256" key="2">
    <source>
        <dbReference type="ARBA" id="ARBA00007861"/>
    </source>
</evidence>
<accession>A0A0C3CKF2</accession>
<dbReference type="GO" id="GO:0030687">
    <property type="term" value="C:preribosome, large subunit precursor"/>
    <property type="evidence" value="ECO:0007669"/>
    <property type="project" value="TreeGrafter"/>
</dbReference>
<dbReference type="AlphaFoldDB" id="A0A0C3CKF2"/>
<evidence type="ECO:0000313" key="6">
    <source>
        <dbReference type="EMBL" id="KIM49170.1"/>
    </source>
</evidence>
<organism evidence="6 7">
    <name type="scientific">Hebeloma cylindrosporum</name>
    <dbReference type="NCBI Taxonomy" id="76867"/>
    <lineage>
        <taxon>Eukaryota</taxon>
        <taxon>Fungi</taxon>
        <taxon>Dikarya</taxon>
        <taxon>Basidiomycota</taxon>
        <taxon>Agaricomycotina</taxon>
        <taxon>Agaricomycetes</taxon>
        <taxon>Agaricomycetidae</taxon>
        <taxon>Agaricales</taxon>
        <taxon>Agaricineae</taxon>
        <taxon>Hymenogastraceae</taxon>
        <taxon>Hebeloma</taxon>
    </lineage>
</organism>
<dbReference type="STRING" id="686832.A0A0C3CKF2"/>
<dbReference type="InterPro" id="IPR015943">
    <property type="entry name" value="WD40/YVTN_repeat-like_dom_sf"/>
</dbReference>
<dbReference type="Gene3D" id="2.130.10.10">
    <property type="entry name" value="YVTN repeat-like/Quinoprotein amine dehydrogenase"/>
    <property type="match status" value="1"/>
</dbReference>
<gene>
    <name evidence="6" type="ORF">M413DRAFT_98830</name>
</gene>
<feature type="region of interest" description="Disordered" evidence="5">
    <location>
        <begin position="333"/>
        <end position="354"/>
    </location>
</feature>
<evidence type="ECO:0000256" key="5">
    <source>
        <dbReference type="SAM" id="MobiDB-lite"/>
    </source>
</evidence>
<protein>
    <recommendedName>
        <fullName evidence="4">Ribosome biogenesis protein NSA1</fullName>
    </recommendedName>
</protein>
<keyword evidence="7" id="KW-1185">Reference proteome</keyword>
<comment type="subunit">
    <text evidence="3">Component of the pre-66S ribosomal particle.</text>
</comment>
<reference evidence="7" key="2">
    <citation type="submission" date="2015-01" db="EMBL/GenBank/DDBJ databases">
        <title>Evolutionary Origins and Diversification of the Mycorrhizal Mutualists.</title>
        <authorList>
            <consortium name="DOE Joint Genome Institute"/>
            <consortium name="Mycorrhizal Genomics Consortium"/>
            <person name="Kohler A."/>
            <person name="Kuo A."/>
            <person name="Nagy L.G."/>
            <person name="Floudas D."/>
            <person name="Copeland A."/>
            <person name="Barry K.W."/>
            <person name="Cichocki N."/>
            <person name="Veneault-Fourrey C."/>
            <person name="LaButti K."/>
            <person name="Lindquist E.A."/>
            <person name="Lipzen A."/>
            <person name="Lundell T."/>
            <person name="Morin E."/>
            <person name="Murat C."/>
            <person name="Riley R."/>
            <person name="Ohm R."/>
            <person name="Sun H."/>
            <person name="Tunlid A."/>
            <person name="Henrissat B."/>
            <person name="Grigoriev I.V."/>
            <person name="Hibbett D.S."/>
            <person name="Martin F."/>
        </authorList>
    </citation>
    <scope>NUCLEOTIDE SEQUENCE [LARGE SCALE GENOMIC DNA]</scope>
    <source>
        <strain evidence="7">h7</strain>
    </source>
</reference>
<dbReference type="GO" id="GO:0042273">
    <property type="term" value="P:ribosomal large subunit biogenesis"/>
    <property type="evidence" value="ECO:0007669"/>
    <property type="project" value="InterPro"/>
</dbReference>
<dbReference type="GO" id="GO:0005730">
    <property type="term" value="C:nucleolus"/>
    <property type="evidence" value="ECO:0007669"/>
    <property type="project" value="InterPro"/>
</dbReference>
<reference evidence="6 7" key="1">
    <citation type="submission" date="2014-04" db="EMBL/GenBank/DDBJ databases">
        <authorList>
            <consortium name="DOE Joint Genome Institute"/>
            <person name="Kuo A."/>
            <person name="Gay G."/>
            <person name="Dore J."/>
            <person name="Kohler A."/>
            <person name="Nagy L.G."/>
            <person name="Floudas D."/>
            <person name="Copeland A."/>
            <person name="Barry K.W."/>
            <person name="Cichocki N."/>
            <person name="Veneault-Fourrey C."/>
            <person name="LaButti K."/>
            <person name="Lindquist E.A."/>
            <person name="Lipzen A."/>
            <person name="Lundell T."/>
            <person name="Morin E."/>
            <person name="Murat C."/>
            <person name="Sun H."/>
            <person name="Tunlid A."/>
            <person name="Henrissat B."/>
            <person name="Grigoriev I.V."/>
            <person name="Hibbett D.S."/>
            <person name="Martin F."/>
            <person name="Nordberg H.P."/>
            <person name="Cantor M.N."/>
            <person name="Hua S.X."/>
        </authorList>
    </citation>
    <scope>NUCLEOTIDE SEQUENCE [LARGE SCALE GENOMIC DNA]</scope>
    <source>
        <strain evidence="7">h7</strain>
    </source>
</reference>
<dbReference type="Proteomes" id="UP000053424">
    <property type="component" value="Unassembled WGS sequence"/>
</dbReference>
<proteinExistence type="inferred from homology"/>
<dbReference type="InterPro" id="IPR036322">
    <property type="entry name" value="WD40_repeat_dom_sf"/>
</dbReference>
<sequence length="354" mass="39212">MPFTSQIHPRRMLNHVPQVKFSAAFADGSCSVFSLKKDDNIKTLCEWKEPHISGGKFIGMSLTAHAAFTCTSSGILRRNFLDLENSAVKSDSIRTDSASLPGRLSDWRISANWETFAYGGDEVDLSVWNTELAFKSHPTEFPQPSGLTKKRKRNDDLFPAEIWRARNVPNDNLGLRQPIRITAVTYISSSSAGHHLVTGTQLGDMRRYDTRAGRRPVSNWIGLGKMGGIMLIEKGMSENELFMSDNGSNLFSVDLRTGGILCGYKGISGAITSIATSPGGMVSTALDRYARVHSVFPPPERAGSHQERKGEVLDKTYLNSVPTVVVWDRRLSDKPSVSPHEQDDEVWNNMEHVS</sequence>
<evidence type="ECO:0000256" key="3">
    <source>
        <dbReference type="ARBA" id="ARBA00011187"/>
    </source>
</evidence>
<dbReference type="HOGENOM" id="CLU_033769_1_0_1"/>
<dbReference type="SUPFAM" id="SSF50978">
    <property type="entry name" value="WD40 repeat-like"/>
    <property type="match status" value="1"/>
</dbReference>
<evidence type="ECO:0000256" key="1">
    <source>
        <dbReference type="ARBA" id="ARBA00002889"/>
    </source>
</evidence>